<reference evidence="1" key="1">
    <citation type="submission" date="2020-01" db="EMBL/GenBank/DDBJ databases">
        <authorList>
            <person name="Meier V. D."/>
            <person name="Meier V D."/>
        </authorList>
    </citation>
    <scope>NUCLEOTIDE SEQUENCE</scope>
    <source>
        <strain evidence="1">HLG_WM_MAG_01</strain>
    </source>
</reference>
<name>A0A6S6U3N2_9BACT</name>
<accession>A0A6S6U3N2</accession>
<evidence type="ECO:0000313" key="1">
    <source>
        <dbReference type="EMBL" id="CAA6826274.1"/>
    </source>
</evidence>
<sequence length="50" mass="5853">MNKNFLTFIVLVIVLVLVKFAYDKYCETKPEGCSFTEVEDNYLSDDHMDN</sequence>
<dbReference type="EMBL" id="CACVAS010000147">
    <property type="protein sequence ID" value="CAA6826274.1"/>
    <property type="molecule type" value="Genomic_DNA"/>
</dbReference>
<gene>
    <name evidence="1" type="ORF">HELGO_WM1551</name>
</gene>
<protein>
    <submittedName>
        <fullName evidence="1">Uncharacterized protein</fullName>
    </submittedName>
</protein>
<dbReference type="AlphaFoldDB" id="A0A6S6U3N2"/>
<proteinExistence type="predicted"/>
<organism evidence="1">
    <name type="scientific">uncultured Sulfurovum sp</name>
    <dbReference type="NCBI Taxonomy" id="269237"/>
    <lineage>
        <taxon>Bacteria</taxon>
        <taxon>Pseudomonadati</taxon>
        <taxon>Campylobacterota</taxon>
        <taxon>Epsilonproteobacteria</taxon>
        <taxon>Campylobacterales</taxon>
        <taxon>Sulfurovaceae</taxon>
        <taxon>Sulfurovum</taxon>
        <taxon>environmental samples</taxon>
    </lineage>
</organism>